<dbReference type="SUPFAM" id="SSF52047">
    <property type="entry name" value="RNI-like"/>
    <property type="match status" value="1"/>
</dbReference>
<organism evidence="1 2">
    <name type="scientific">Helianthus annuus</name>
    <name type="common">Common sunflower</name>
    <dbReference type="NCBI Taxonomy" id="4232"/>
    <lineage>
        <taxon>Eukaryota</taxon>
        <taxon>Viridiplantae</taxon>
        <taxon>Streptophyta</taxon>
        <taxon>Embryophyta</taxon>
        <taxon>Tracheophyta</taxon>
        <taxon>Spermatophyta</taxon>
        <taxon>Magnoliopsida</taxon>
        <taxon>eudicotyledons</taxon>
        <taxon>Gunneridae</taxon>
        <taxon>Pentapetalae</taxon>
        <taxon>asterids</taxon>
        <taxon>campanulids</taxon>
        <taxon>Asterales</taxon>
        <taxon>Asteraceae</taxon>
        <taxon>Asteroideae</taxon>
        <taxon>Heliantheae alliance</taxon>
        <taxon>Heliantheae</taxon>
        <taxon>Helianthus</taxon>
    </lineage>
</organism>
<evidence type="ECO:0000313" key="2">
    <source>
        <dbReference type="Proteomes" id="UP000215914"/>
    </source>
</evidence>
<dbReference type="Proteomes" id="UP000215914">
    <property type="component" value="Chromosome 2"/>
</dbReference>
<dbReference type="AlphaFoldDB" id="A0A251VHB3"/>
<dbReference type="EMBL" id="CM007891">
    <property type="protein sequence ID" value="OTG34824.1"/>
    <property type="molecule type" value="Genomic_DNA"/>
</dbReference>
<sequence length="115" mass="12865">MDQNYATWNMLINHGRKAVCTTVSRNDVLLKSSNASSLFGKNDSCRCTSKKHNHPRQRTDIPIGACPKLTKLNICGCLVFSDDGLKFCSSYYIKLKTFNLCGCVKVATDKALKLW</sequence>
<accession>A0A251VHB3</accession>
<protein>
    <submittedName>
        <fullName evidence="1">Putative leucine-rich repeat domain, L domain-like protein</fullName>
    </submittedName>
</protein>
<name>A0A251VHB3_HELAN</name>
<reference evidence="2" key="1">
    <citation type="journal article" date="2017" name="Nature">
        <title>The sunflower genome provides insights into oil metabolism, flowering and Asterid evolution.</title>
        <authorList>
            <person name="Badouin H."/>
            <person name="Gouzy J."/>
            <person name="Grassa C.J."/>
            <person name="Murat F."/>
            <person name="Staton S.E."/>
            <person name="Cottret L."/>
            <person name="Lelandais-Briere C."/>
            <person name="Owens G.L."/>
            <person name="Carrere S."/>
            <person name="Mayjonade B."/>
            <person name="Legrand L."/>
            <person name="Gill N."/>
            <person name="Kane N.C."/>
            <person name="Bowers J.E."/>
            <person name="Hubner S."/>
            <person name="Bellec A."/>
            <person name="Berard A."/>
            <person name="Berges H."/>
            <person name="Blanchet N."/>
            <person name="Boniface M.C."/>
            <person name="Brunel D."/>
            <person name="Catrice O."/>
            <person name="Chaidir N."/>
            <person name="Claudel C."/>
            <person name="Donnadieu C."/>
            <person name="Faraut T."/>
            <person name="Fievet G."/>
            <person name="Helmstetter N."/>
            <person name="King M."/>
            <person name="Knapp S.J."/>
            <person name="Lai Z."/>
            <person name="Le Paslier M.C."/>
            <person name="Lippi Y."/>
            <person name="Lorenzon L."/>
            <person name="Mandel J.R."/>
            <person name="Marage G."/>
            <person name="Marchand G."/>
            <person name="Marquand E."/>
            <person name="Bret-Mestries E."/>
            <person name="Morien E."/>
            <person name="Nambeesan S."/>
            <person name="Nguyen T."/>
            <person name="Pegot-Espagnet P."/>
            <person name="Pouilly N."/>
            <person name="Raftis F."/>
            <person name="Sallet E."/>
            <person name="Schiex T."/>
            <person name="Thomas J."/>
            <person name="Vandecasteele C."/>
            <person name="Vares D."/>
            <person name="Vear F."/>
            <person name="Vautrin S."/>
            <person name="Crespi M."/>
            <person name="Mangin B."/>
            <person name="Burke J.M."/>
            <person name="Salse J."/>
            <person name="Munos S."/>
            <person name="Vincourt P."/>
            <person name="Rieseberg L.H."/>
            <person name="Langlade N.B."/>
        </authorList>
    </citation>
    <scope>NUCLEOTIDE SEQUENCE [LARGE SCALE GENOMIC DNA]</scope>
    <source>
        <strain evidence="2">cv. SF193</strain>
    </source>
</reference>
<dbReference type="InterPro" id="IPR032675">
    <property type="entry name" value="LRR_dom_sf"/>
</dbReference>
<dbReference type="Gene3D" id="3.80.10.10">
    <property type="entry name" value="Ribonuclease Inhibitor"/>
    <property type="match status" value="1"/>
</dbReference>
<dbReference type="InParanoid" id="A0A251VHB3"/>
<evidence type="ECO:0000313" key="1">
    <source>
        <dbReference type="EMBL" id="OTG34824.1"/>
    </source>
</evidence>
<gene>
    <name evidence="1" type="ORF">HannXRQ_Chr02g0050061</name>
</gene>
<keyword evidence="2" id="KW-1185">Reference proteome</keyword>
<proteinExistence type="predicted"/>